<evidence type="ECO:0008006" key="3">
    <source>
        <dbReference type="Google" id="ProtNLM"/>
    </source>
</evidence>
<dbReference type="Gene3D" id="1.10.238.120">
    <property type="entry name" value="Jann4075-like"/>
    <property type="match status" value="1"/>
</dbReference>
<dbReference type="Proteomes" id="UP000223913">
    <property type="component" value="Unassembled WGS sequence"/>
</dbReference>
<evidence type="ECO:0000313" key="1">
    <source>
        <dbReference type="EMBL" id="PHN03017.1"/>
    </source>
</evidence>
<proteinExistence type="predicted"/>
<accession>A0A2D0N3J5</accession>
<sequence length="111" mass="12444">MSKFDEAIDKYKSAMDGMGMKVDEDLLTKVTKALGPSIYNSDASMVSCSDKAERNRVKERFLMGKLGLADSPKLDDAIEAVCQEMGSSNKQKHRAIFNYLLVKKLKQESKF</sequence>
<dbReference type="RefSeq" id="WP_099153458.1">
    <property type="nucleotide sequence ID" value="NZ_PDUD01000034.1"/>
</dbReference>
<dbReference type="SUPFAM" id="SSF158587">
    <property type="entry name" value="Jann4075-like"/>
    <property type="match status" value="1"/>
</dbReference>
<dbReference type="EMBL" id="PDUD01000034">
    <property type="protein sequence ID" value="PHN03017.1"/>
    <property type="molecule type" value="Genomic_DNA"/>
</dbReference>
<dbReference type="InterPro" id="IPR021274">
    <property type="entry name" value="DUF2853"/>
</dbReference>
<protein>
    <recommendedName>
        <fullName evidence="3">DUF2853 family protein</fullName>
    </recommendedName>
</protein>
<gene>
    <name evidence="1" type="ORF">CRP01_28445</name>
</gene>
<name>A0A2D0N3J5_FLAN2</name>
<organism evidence="1 2">
    <name type="scientific">Flavilitoribacter nigricans (strain ATCC 23147 / DSM 23189 / NBRC 102662 / NCIMB 1420 / SS-2)</name>
    <name type="common">Lewinella nigricans</name>
    <dbReference type="NCBI Taxonomy" id="1122177"/>
    <lineage>
        <taxon>Bacteria</taxon>
        <taxon>Pseudomonadati</taxon>
        <taxon>Bacteroidota</taxon>
        <taxon>Saprospiria</taxon>
        <taxon>Saprospirales</taxon>
        <taxon>Lewinellaceae</taxon>
        <taxon>Flavilitoribacter</taxon>
    </lineage>
</organism>
<keyword evidence="2" id="KW-1185">Reference proteome</keyword>
<dbReference type="Pfam" id="PF11015">
    <property type="entry name" value="DUF2853"/>
    <property type="match status" value="1"/>
</dbReference>
<dbReference type="InterPro" id="IPR023154">
    <property type="entry name" value="Jann4075-like_sf"/>
</dbReference>
<reference evidence="1 2" key="1">
    <citation type="submission" date="2017-10" db="EMBL/GenBank/DDBJ databases">
        <title>The draft genome sequence of Lewinella nigricans NBRC 102662.</title>
        <authorList>
            <person name="Wang K."/>
        </authorList>
    </citation>
    <scope>NUCLEOTIDE SEQUENCE [LARGE SCALE GENOMIC DNA]</scope>
    <source>
        <strain evidence="1 2">NBRC 102662</strain>
    </source>
</reference>
<dbReference type="AlphaFoldDB" id="A0A2D0N3J5"/>
<evidence type="ECO:0000313" key="2">
    <source>
        <dbReference type="Proteomes" id="UP000223913"/>
    </source>
</evidence>
<comment type="caution">
    <text evidence="1">The sequence shown here is derived from an EMBL/GenBank/DDBJ whole genome shotgun (WGS) entry which is preliminary data.</text>
</comment>
<dbReference type="OrthoDB" id="9812542at2"/>